<keyword evidence="1" id="KW-0472">Membrane</keyword>
<reference evidence="2 3" key="1">
    <citation type="journal article" date="2011" name="J. Bacteriol.">
        <title>Complete genome sequence of 'Vulcanisaeta moutnovskia' strain 768-28, a novel member of the hyperthermophilic crenarchaeal genus vulcanisaeta.</title>
        <authorList>
            <person name="Gumerov V.M."/>
            <person name="Mardanov A.V."/>
            <person name="Beletsky A.V."/>
            <person name="Prokofeva M.I."/>
            <person name="Bonch-Osmolovskaya E.A."/>
            <person name="Ravin N.V."/>
            <person name="Skryabin K.G."/>
        </authorList>
    </citation>
    <scope>NUCLEOTIDE SEQUENCE [LARGE SCALE GENOMIC DNA]</scope>
    <source>
        <strain evidence="2 3">768-28</strain>
    </source>
</reference>
<dbReference type="OrthoDB" id="380412at2157"/>
<sequence>MSVPFPMMSGSTIVLYYPFNGNSPRRKIPEGIRILERKYYDLGSLLWFIEAWYWEPRDGNFYFEKGSDMHPKVPAVYLVLPPPSASPQKVATDGGSGKVDDTNKHFIFLSFMLMPVLYIINAMILNISARVSTYTLDVIHEASSFVITRNVNIDLGFGET</sequence>
<dbReference type="RefSeq" id="WP_013605619.1">
    <property type="nucleotide sequence ID" value="NC_015151.1"/>
</dbReference>
<gene>
    <name evidence="2" type="ordered locus">VMUT_2262</name>
</gene>
<name>F0QXP3_VULM7</name>
<dbReference type="GeneID" id="10289914"/>
<evidence type="ECO:0000256" key="1">
    <source>
        <dbReference type="SAM" id="Phobius"/>
    </source>
</evidence>
<keyword evidence="1" id="KW-1133">Transmembrane helix</keyword>
<dbReference type="eggNOG" id="arCOG13878">
    <property type="taxonomic scope" value="Archaea"/>
</dbReference>
<dbReference type="Proteomes" id="UP000007485">
    <property type="component" value="Chromosome"/>
</dbReference>
<organism evidence="2 3">
    <name type="scientific">Vulcanisaeta moutnovskia (strain 768-28)</name>
    <dbReference type="NCBI Taxonomy" id="985053"/>
    <lineage>
        <taxon>Archaea</taxon>
        <taxon>Thermoproteota</taxon>
        <taxon>Thermoprotei</taxon>
        <taxon>Thermoproteales</taxon>
        <taxon>Thermoproteaceae</taxon>
        <taxon>Vulcanisaeta</taxon>
    </lineage>
</organism>
<dbReference type="EMBL" id="CP002529">
    <property type="protein sequence ID" value="ADY02458.1"/>
    <property type="molecule type" value="Genomic_DNA"/>
</dbReference>
<evidence type="ECO:0000313" key="2">
    <source>
        <dbReference type="EMBL" id="ADY02458.1"/>
    </source>
</evidence>
<accession>F0QXP3</accession>
<keyword evidence="3" id="KW-1185">Reference proteome</keyword>
<feature type="transmembrane region" description="Helical" evidence="1">
    <location>
        <begin position="106"/>
        <end position="127"/>
    </location>
</feature>
<evidence type="ECO:0000313" key="3">
    <source>
        <dbReference type="Proteomes" id="UP000007485"/>
    </source>
</evidence>
<dbReference type="KEGG" id="vmo:VMUT_2262"/>
<keyword evidence="1" id="KW-0812">Transmembrane</keyword>
<dbReference type="HOGENOM" id="CLU_139558_0_0_2"/>
<proteinExistence type="predicted"/>
<dbReference type="AlphaFoldDB" id="F0QXP3"/>
<protein>
    <submittedName>
        <fullName evidence="2">Uncharacterized protein</fullName>
    </submittedName>
</protein>